<dbReference type="InterPro" id="IPR016181">
    <property type="entry name" value="Acyl_CoA_acyltransferase"/>
</dbReference>
<evidence type="ECO:0008006" key="3">
    <source>
        <dbReference type="Google" id="ProtNLM"/>
    </source>
</evidence>
<dbReference type="OrthoDB" id="5494239at2"/>
<dbReference type="RefSeq" id="WP_139198314.1">
    <property type="nucleotide sequence ID" value="NZ_FOBS01000015.1"/>
</dbReference>
<keyword evidence="2" id="KW-1185">Reference proteome</keyword>
<dbReference type="Proteomes" id="UP000198744">
    <property type="component" value="Unassembled WGS sequence"/>
</dbReference>
<name>A0A1H7Y947_9BACT</name>
<protein>
    <recommendedName>
        <fullName evidence="3">Acetyltransferase (GNAT) domain-containing protein</fullName>
    </recommendedName>
</protein>
<dbReference type="EMBL" id="FOBS01000015">
    <property type="protein sequence ID" value="SEM42692.1"/>
    <property type="molecule type" value="Genomic_DNA"/>
</dbReference>
<gene>
    <name evidence="1" type="ORF">SAMN04489760_1159</name>
</gene>
<reference evidence="1 2" key="1">
    <citation type="submission" date="2016-10" db="EMBL/GenBank/DDBJ databases">
        <authorList>
            <person name="de Groot N.N."/>
        </authorList>
    </citation>
    <scope>NUCLEOTIDE SEQUENCE [LARGE SCALE GENOMIC DNA]</scope>
    <source>
        <strain evidence="1 2">DSM 8423</strain>
    </source>
</reference>
<organism evidence="1 2">
    <name type="scientific">Syntrophus gentianae</name>
    <dbReference type="NCBI Taxonomy" id="43775"/>
    <lineage>
        <taxon>Bacteria</taxon>
        <taxon>Pseudomonadati</taxon>
        <taxon>Thermodesulfobacteriota</taxon>
        <taxon>Syntrophia</taxon>
        <taxon>Syntrophales</taxon>
        <taxon>Syntrophaceae</taxon>
        <taxon>Syntrophus</taxon>
    </lineage>
</organism>
<dbReference type="Gene3D" id="3.40.630.30">
    <property type="match status" value="1"/>
</dbReference>
<accession>A0A1H7Y947</accession>
<sequence length="319" mass="36865">MQSLECLDIQKINSKNINEIGEINDSSLPMAEFFERLGHKIISSPLAMWYDVQPHVLLSFPYYKLIEPTEEELESLVRIHKLRAIRYPTMLNKFGYISNIAINTSPDYDLSHLRSKARNLTRRGLENNKVEQVDFEYLIDKGLPLNEDTARRQGRESQYTDPNYWRKYCLAAKATNGVSAFGAFVQGQLSAFLVAIECGDWVEWVVNHSSTGLQNKRSNNALVFCAAQHFFQEKKRKGICYGLGSLEQSDSLDHYKSTMGWQLEPVKQRLIFSRNLHYIFSNINEPCLKILGKLFPKSYTIRKTSAMIRLYRQQSFNSP</sequence>
<dbReference type="STRING" id="43775.SAMN04489760_1159"/>
<dbReference type="AlphaFoldDB" id="A0A1H7Y947"/>
<dbReference type="SUPFAM" id="SSF55729">
    <property type="entry name" value="Acyl-CoA N-acyltransferases (Nat)"/>
    <property type="match status" value="1"/>
</dbReference>
<evidence type="ECO:0000313" key="1">
    <source>
        <dbReference type="EMBL" id="SEM42692.1"/>
    </source>
</evidence>
<proteinExistence type="predicted"/>
<evidence type="ECO:0000313" key="2">
    <source>
        <dbReference type="Proteomes" id="UP000198744"/>
    </source>
</evidence>